<organism evidence="2 3">
    <name type="scientific">Caballeronia telluris</name>
    <dbReference type="NCBI Taxonomy" id="326475"/>
    <lineage>
        <taxon>Bacteria</taxon>
        <taxon>Pseudomonadati</taxon>
        <taxon>Pseudomonadota</taxon>
        <taxon>Betaproteobacteria</taxon>
        <taxon>Burkholderiales</taxon>
        <taxon>Burkholderiaceae</taxon>
        <taxon>Caballeronia</taxon>
    </lineage>
</organism>
<accession>A0A158KHA8</accession>
<dbReference type="EMBL" id="FCNZ02000059">
    <property type="protein sequence ID" value="SAL79950.1"/>
    <property type="molecule type" value="Genomic_DNA"/>
</dbReference>
<dbReference type="STRING" id="326475.AWB66_06152"/>
<dbReference type="AlphaFoldDB" id="A0A158KHA8"/>
<feature type="compositionally biased region" description="Basic and acidic residues" evidence="1">
    <location>
        <begin position="1"/>
        <end position="11"/>
    </location>
</feature>
<proteinExistence type="predicted"/>
<dbReference type="RefSeq" id="WP_200819117.1">
    <property type="nucleotide sequence ID" value="NZ_FCNZ02000059.1"/>
</dbReference>
<evidence type="ECO:0000256" key="1">
    <source>
        <dbReference type="SAM" id="MobiDB-lite"/>
    </source>
</evidence>
<evidence type="ECO:0000313" key="2">
    <source>
        <dbReference type="EMBL" id="SAL79950.1"/>
    </source>
</evidence>
<reference evidence="2" key="1">
    <citation type="submission" date="2016-01" db="EMBL/GenBank/DDBJ databases">
        <authorList>
            <person name="Peeters Charlotte."/>
        </authorList>
    </citation>
    <scope>NUCLEOTIDE SEQUENCE</scope>
    <source>
        <strain evidence="2">LMG 22936</strain>
    </source>
</reference>
<keyword evidence="3" id="KW-1185">Reference proteome</keyword>
<feature type="compositionally biased region" description="Basic and acidic residues" evidence="1">
    <location>
        <begin position="37"/>
        <end position="48"/>
    </location>
</feature>
<evidence type="ECO:0000313" key="3">
    <source>
        <dbReference type="Proteomes" id="UP000054717"/>
    </source>
</evidence>
<protein>
    <submittedName>
        <fullName evidence="2">Uncharacterized protein</fullName>
    </submittedName>
</protein>
<comment type="caution">
    <text evidence="2">The sequence shown here is derived from an EMBL/GenBank/DDBJ whole genome shotgun (WGS) entry which is preliminary data.</text>
</comment>
<dbReference type="Proteomes" id="UP000054717">
    <property type="component" value="Unassembled WGS sequence"/>
</dbReference>
<gene>
    <name evidence="2" type="ORF">AWB66_06152</name>
</gene>
<feature type="region of interest" description="Disordered" evidence="1">
    <location>
        <begin position="1"/>
        <end position="48"/>
    </location>
</feature>
<name>A0A158KHA8_9BURK</name>
<sequence>MSPTRNDDRSDSINPNNAAYDDSFDNHADRLNPNNERYQDSDDHRDDE</sequence>